<dbReference type="AlphaFoldDB" id="A0A1J7J1V4"/>
<dbReference type="EMBL" id="KV875108">
    <property type="protein sequence ID" value="OIW23140.1"/>
    <property type="molecule type" value="Genomic_DNA"/>
</dbReference>
<organism evidence="1 2">
    <name type="scientific">Coniochaeta ligniaria NRRL 30616</name>
    <dbReference type="NCBI Taxonomy" id="1408157"/>
    <lineage>
        <taxon>Eukaryota</taxon>
        <taxon>Fungi</taxon>
        <taxon>Dikarya</taxon>
        <taxon>Ascomycota</taxon>
        <taxon>Pezizomycotina</taxon>
        <taxon>Sordariomycetes</taxon>
        <taxon>Sordariomycetidae</taxon>
        <taxon>Coniochaetales</taxon>
        <taxon>Coniochaetaceae</taxon>
        <taxon>Coniochaeta</taxon>
    </lineage>
</organism>
<evidence type="ECO:0000313" key="1">
    <source>
        <dbReference type="EMBL" id="OIW23140.1"/>
    </source>
</evidence>
<gene>
    <name evidence="1" type="ORF">CONLIGDRAFT_694095</name>
</gene>
<sequence>MCHVVQCHRHAKKIQNAKMQNASKTYNIRDSPVVTHPSTSLTITGLSMGERTGSRVFQYLWSYVTIPLPKHAISSSGSYPASVTTHPCEHLHHSESLQTSVIGQKVQERFQSSPPAIRLTNPHECEVPWIMEAGHVTRWHSRSAAPSVTDHAASNWPIVPNTTCIIKPPSSGAVYD</sequence>
<name>A0A1J7J1V4_9PEZI</name>
<evidence type="ECO:0000313" key="2">
    <source>
        <dbReference type="Proteomes" id="UP000182658"/>
    </source>
</evidence>
<dbReference type="OrthoDB" id="3763505at2759"/>
<protein>
    <submittedName>
        <fullName evidence="1">Uncharacterized protein</fullName>
    </submittedName>
</protein>
<accession>A0A1J7J1V4</accession>
<keyword evidence="2" id="KW-1185">Reference proteome</keyword>
<reference evidence="1 2" key="1">
    <citation type="submission" date="2016-10" db="EMBL/GenBank/DDBJ databases">
        <title>Draft genome sequence of Coniochaeta ligniaria NRRL30616, a lignocellulolytic fungus for bioabatement of inhibitors in plant biomass hydrolysates.</title>
        <authorList>
            <consortium name="DOE Joint Genome Institute"/>
            <person name="Jimenez D.J."/>
            <person name="Hector R.E."/>
            <person name="Riley R."/>
            <person name="Sun H."/>
            <person name="Grigoriev I.V."/>
            <person name="Van Elsas J.D."/>
            <person name="Nichols N.N."/>
        </authorList>
    </citation>
    <scope>NUCLEOTIDE SEQUENCE [LARGE SCALE GENOMIC DNA]</scope>
    <source>
        <strain evidence="1 2">NRRL 30616</strain>
    </source>
</reference>
<dbReference type="InParanoid" id="A0A1J7J1V4"/>
<dbReference type="Proteomes" id="UP000182658">
    <property type="component" value="Unassembled WGS sequence"/>
</dbReference>
<proteinExistence type="predicted"/>